<evidence type="ECO:0000313" key="3">
    <source>
        <dbReference type="EMBL" id="MFF3667014.1"/>
    </source>
</evidence>
<dbReference type="Pfam" id="PF00501">
    <property type="entry name" value="AMP-binding"/>
    <property type="match status" value="1"/>
</dbReference>
<dbReference type="Gene3D" id="3.30.300.30">
    <property type="match status" value="1"/>
</dbReference>
<reference evidence="3 4" key="1">
    <citation type="submission" date="2024-10" db="EMBL/GenBank/DDBJ databases">
        <title>The Natural Products Discovery Center: Release of the First 8490 Sequenced Strains for Exploring Actinobacteria Biosynthetic Diversity.</title>
        <authorList>
            <person name="Kalkreuter E."/>
            <person name="Kautsar S.A."/>
            <person name="Yang D."/>
            <person name="Bader C.D."/>
            <person name="Teijaro C.N."/>
            <person name="Fluegel L."/>
            <person name="Davis C.M."/>
            <person name="Simpson J.R."/>
            <person name="Lauterbach L."/>
            <person name="Steele A.D."/>
            <person name="Gui C."/>
            <person name="Meng S."/>
            <person name="Li G."/>
            <person name="Viehrig K."/>
            <person name="Ye F."/>
            <person name="Su P."/>
            <person name="Kiefer A.F."/>
            <person name="Nichols A."/>
            <person name="Cepeda A.J."/>
            <person name="Yan W."/>
            <person name="Fan B."/>
            <person name="Jiang Y."/>
            <person name="Adhikari A."/>
            <person name="Zheng C.-J."/>
            <person name="Schuster L."/>
            <person name="Cowan T.M."/>
            <person name="Smanski M.J."/>
            <person name="Chevrette M.G."/>
            <person name="De Carvalho L.P.S."/>
            <person name="Shen B."/>
        </authorList>
    </citation>
    <scope>NUCLEOTIDE SEQUENCE [LARGE SCALE GENOMIC DNA]</scope>
    <source>
        <strain evidence="3 4">NPDC002173</strain>
    </source>
</reference>
<dbReference type="InterPro" id="IPR045851">
    <property type="entry name" value="AMP-bd_C_sf"/>
</dbReference>
<comment type="similarity">
    <text evidence="1">Belongs to the ATP-dependent AMP-binding enzyme family.</text>
</comment>
<evidence type="ECO:0000313" key="4">
    <source>
        <dbReference type="Proteomes" id="UP001602013"/>
    </source>
</evidence>
<accession>A0ABW6SPV7</accession>
<dbReference type="EMBL" id="JBIASD010000009">
    <property type="protein sequence ID" value="MFF3667014.1"/>
    <property type="molecule type" value="Genomic_DNA"/>
</dbReference>
<name>A0ABW6SPV7_9ACTN</name>
<organism evidence="3 4">
    <name type="scientific">Microtetraspora malaysiensis</name>
    <dbReference type="NCBI Taxonomy" id="161358"/>
    <lineage>
        <taxon>Bacteria</taxon>
        <taxon>Bacillati</taxon>
        <taxon>Actinomycetota</taxon>
        <taxon>Actinomycetes</taxon>
        <taxon>Streptosporangiales</taxon>
        <taxon>Streptosporangiaceae</taxon>
        <taxon>Microtetraspora</taxon>
    </lineage>
</organism>
<evidence type="ECO:0000259" key="2">
    <source>
        <dbReference type="Pfam" id="PF00501"/>
    </source>
</evidence>
<dbReference type="RefSeq" id="WP_387411800.1">
    <property type="nucleotide sequence ID" value="NZ_JBIASD010000009.1"/>
</dbReference>
<keyword evidence="4" id="KW-1185">Reference proteome</keyword>
<dbReference type="Proteomes" id="UP001602013">
    <property type="component" value="Unassembled WGS sequence"/>
</dbReference>
<dbReference type="PANTHER" id="PTHR22754:SF32">
    <property type="entry name" value="DISCO-INTERACTING PROTEIN 2"/>
    <property type="match status" value="1"/>
</dbReference>
<dbReference type="Gene3D" id="3.40.50.12780">
    <property type="entry name" value="N-terminal domain of ligase-like"/>
    <property type="match status" value="1"/>
</dbReference>
<dbReference type="InterPro" id="IPR000873">
    <property type="entry name" value="AMP-dep_synth/lig_dom"/>
</dbReference>
<sequence length="557" mass="59017">MNANPLLTWIDEPSARQGIRFRQDGAWERWTYADLAGFAGKIAGGLAAAGVRHDERVVIIERTGPDFVATLYGVMLAGAIPCPVAPPYLFQNADLYARHLRAIIDVARPALVVTAANLVERLEFDGPVHTATELAAAGGRADGPPAGAALLQFTSGSSGRVKGVRVPVAALAANVAAISTWLEMDEGDATASWLPVHHDMGLIGCLFTPVSRQRDLWLLEPAEFIRDPASYLACFGEHGATMTAMPPFGLEYIVRRLSALPLTGMDFSRWRALIVGAERIDVDVLDRFTALLAPAGFDRRALLPAYGLAEATLAVTGLALREEPTSLPVVPQEVRLGSPVADGGDTVRPVVGCGRALDGMRVAVVDEDGVELPERHVGQIVVRGASLAEGYVRDGAATGRADDSPAGLTEWHEGALHTGDAGFLDGGQLFVIGRLGDAMKVRGRTLFAEDVESALVDAGVPRLRLTVLLGSSAGGATGVVLLERPTPEWAAAAEATLRRMTEHATTVVLDVPRRSIARTTSGKPKRREMWAAYVAGKLDAREILLPAGPGQNEVTTG</sequence>
<evidence type="ECO:0000256" key="1">
    <source>
        <dbReference type="ARBA" id="ARBA00006432"/>
    </source>
</evidence>
<proteinExistence type="inferred from homology"/>
<dbReference type="PANTHER" id="PTHR22754">
    <property type="entry name" value="DISCO-INTERACTING PROTEIN 2 DIP2 -RELATED"/>
    <property type="match status" value="1"/>
</dbReference>
<feature type="domain" description="AMP-dependent synthetase/ligase" evidence="2">
    <location>
        <begin position="25"/>
        <end position="391"/>
    </location>
</feature>
<comment type="caution">
    <text evidence="3">The sequence shown here is derived from an EMBL/GenBank/DDBJ whole genome shotgun (WGS) entry which is preliminary data.</text>
</comment>
<dbReference type="PROSITE" id="PS00455">
    <property type="entry name" value="AMP_BINDING"/>
    <property type="match status" value="1"/>
</dbReference>
<protein>
    <submittedName>
        <fullName evidence="3">AMP-binding protein</fullName>
    </submittedName>
</protein>
<dbReference type="InterPro" id="IPR042099">
    <property type="entry name" value="ANL_N_sf"/>
</dbReference>
<dbReference type="SUPFAM" id="SSF56801">
    <property type="entry name" value="Acetyl-CoA synthetase-like"/>
    <property type="match status" value="1"/>
</dbReference>
<dbReference type="InterPro" id="IPR020845">
    <property type="entry name" value="AMP-binding_CS"/>
</dbReference>
<gene>
    <name evidence="3" type="ORF">ACFYXI_15555</name>
</gene>